<evidence type="ECO:0000256" key="1">
    <source>
        <dbReference type="ARBA" id="ARBA00021292"/>
    </source>
</evidence>
<proteinExistence type="predicted"/>
<keyword evidence="2" id="KW-0328">Glycosyltransferase</keyword>
<evidence type="ECO:0000313" key="6">
    <source>
        <dbReference type="Proteomes" id="UP000283946"/>
    </source>
</evidence>
<dbReference type="Proteomes" id="UP000283946">
    <property type="component" value="Chromosome"/>
</dbReference>
<dbReference type="PANTHER" id="PTHR45947:SF3">
    <property type="entry name" value="SULFOQUINOVOSYL TRANSFERASE SQD2"/>
    <property type="match status" value="1"/>
</dbReference>
<reference evidence="5 6" key="1">
    <citation type="submission" date="2018-03" db="EMBL/GenBank/DDBJ databases">
        <title>Bacteriophage NCPPB3778 and a type I-E CRISPR drive the evolution of the US Biological Select Agent, Rathayibacter toxicus.</title>
        <authorList>
            <person name="Davis E.W.II."/>
            <person name="Tabima J.F."/>
            <person name="Weisberg A.J."/>
            <person name="Dantas Lopes L."/>
            <person name="Wiseman M.S."/>
            <person name="Wiseman M.S."/>
            <person name="Pupko T."/>
            <person name="Belcher M.S."/>
            <person name="Sechler A.J."/>
            <person name="Tancos M.A."/>
            <person name="Schroeder B.K."/>
            <person name="Murray T.D."/>
            <person name="Luster D.G."/>
            <person name="Schneider W.L."/>
            <person name="Rogers E."/>
            <person name="Andreote F.D."/>
            <person name="Grunwald N.J."/>
            <person name="Putnam M.L."/>
            <person name="Chang J.H."/>
        </authorList>
    </citation>
    <scope>NUCLEOTIDE SEQUENCE [LARGE SCALE GENOMIC DNA]</scope>
    <source>
        <strain evidence="5 6">NCCPB 2253</strain>
    </source>
</reference>
<protein>
    <recommendedName>
        <fullName evidence="1">D-inositol 3-phosphate glycosyltransferase</fullName>
    </recommendedName>
</protein>
<feature type="domain" description="Glycosyltransferase subfamily 4-like N-terminal" evidence="4">
    <location>
        <begin position="56"/>
        <end position="164"/>
    </location>
</feature>
<dbReference type="SUPFAM" id="SSF53756">
    <property type="entry name" value="UDP-Glycosyltransferase/glycogen phosphorylase"/>
    <property type="match status" value="1"/>
</dbReference>
<name>A0AAD1ACB7_9MICO</name>
<dbReference type="EMBL" id="CP028130">
    <property type="protein sequence ID" value="AZZ55623.1"/>
    <property type="molecule type" value="Genomic_DNA"/>
</dbReference>
<dbReference type="GO" id="GO:0016757">
    <property type="term" value="F:glycosyltransferase activity"/>
    <property type="evidence" value="ECO:0007669"/>
    <property type="project" value="UniProtKB-KW"/>
</dbReference>
<gene>
    <name evidence="5" type="ORF">C7V51_06795</name>
</gene>
<accession>A0AAD1ACB7</accession>
<dbReference type="Pfam" id="PF13692">
    <property type="entry name" value="Glyco_trans_1_4"/>
    <property type="match status" value="1"/>
</dbReference>
<evidence type="ECO:0000313" key="5">
    <source>
        <dbReference type="EMBL" id="AZZ55623.1"/>
    </source>
</evidence>
<dbReference type="Pfam" id="PF13579">
    <property type="entry name" value="Glyco_trans_4_4"/>
    <property type="match status" value="1"/>
</dbReference>
<dbReference type="RefSeq" id="WP_104264366.1">
    <property type="nucleotide sequence ID" value="NZ_CP028130.1"/>
</dbReference>
<evidence type="ECO:0000259" key="4">
    <source>
        <dbReference type="Pfam" id="PF13579"/>
    </source>
</evidence>
<dbReference type="KEGG" id="ria:C7V51_06795"/>
<dbReference type="Gene3D" id="3.40.50.2000">
    <property type="entry name" value="Glycogen Phosphorylase B"/>
    <property type="match status" value="2"/>
</dbReference>
<dbReference type="InterPro" id="IPR050194">
    <property type="entry name" value="Glycosyltransferase_grp1"/>
</dbReference>
<evidence type="ECO:0000256" key="2">
    <source>
        <dbReference type="ARBA" id="ARBA00022676"/>
    </source>
</evidence>
<organism evidence="5 6">
    <name type="scientific">Rathayibacter iranicus</name>
    <dbReference type="NCBI Taxonomy" id="59737"/>
    <lineage>
        <taxon>Bacteria</taxon>
        <taxon>Bacillati</taxon>
        <taxon>Actinomycetota</taxon>
        <taxon>Actinomycetes</taxon>
        <taxon>Micrococcales</taxon>
        <taxon>Microbacteriaceae</taxon>
        <taxon>Rathayibacter</taxon>
    </lineage>
</organism>
<dbReference type="AlphaFoldDB" id="A0AAD1ACB7"/>
<keyword evidence="3 5" id="KW-0808">Transferase</keyword>
<dbReference type="InterPro" id="IPR028098">
    <property type="entry name" value="Glyco_trans_4-like_N"/>
</dbReference>
<sequence>MRVLHVTEAFGAGTAGAIKQYVSALPEHEHSLAFSERAEAPIDESALALFTGIERLPVGHFRRIRAIRTLTAGGRFDLVHAHSSYAGTYVRLARTRRSVPIVYTPHCLAFERRDLSRSVRAAIRILENLLAVNTTVFAGCSPYETIVTSNFIGGSSARAVYVPNVSAGDVRLAQPHPGQDKAVRILGIGRIAPQKDPQFFADTVMALRARHSHITATWIGDGEPKLRRQLELAGVHVTGWLTFAQARAAYNSAPSIYLHTALWEGFPLSILEAAKAGVPAVIRELPLYRGIDIPGRVATPHHAAAEVIALLASDQAWQERIWHLRSALADNRSDVQTARLQHAYKIAVNQ</sequence>
<evidence type="ECO:0000256" key="3">
    <source>
        <dbReference type="ARBA" id="ARBA00022679"/>
    </source>
</evidence>
<dbReference type="PANTHER" id="PTHR45947">
    <property type="entry name" value="SULFOQUINOVOSYL TRANSFERASE SQD2"/>
    <property type="match status" value="1"/>
</dbReference>
<dbReference type="GO" id="GO:1901137">
    <property type="term" value="P:carbohydrate derivative biosynthetic process"/>
    <property type="evidence" value="ECO:0007669"/>
    <property type="project" value="UniProtKB-ARBA"/>
</dbReference>